<dbReference type="EMBL" id="JAPFFF010000015">
    <property type="protein sequence ID" value="KAK8866937.1"/>
    <property type="molecule type" value="Genomic_DNA"/>
</dbReference>
<protein>
    <recommendedName>
        <fullName evidence="2">RanBD1 domain-containing protein</fullName>
    </recommendedName>
</protein>
<dbReference type="InterPro" id="IPR000156">
    <property type="entry name" value="Ran_bind_dom"/>
</dbReference>
<feature type="compositionally biased region" description="Polar residues" evidence="1">
    <location>
        <begin position="48"/>
        <end position="62"/>
    </location>
</feature>
<dbReference type="Proteomes" id="UP001470230">
    <property type="component" value="Unassembled WGS sequence"/>
</dbReference>
<feature type="region of interest" description="Disordered" evidence="1">
    <location>
        <begin position="93"/>
        <end position="114"/>
    </location>
</feature>
<feature type="compositionally biased region" description="Basic and acidic residues" evidence="1">
    <location>
        <begin position="330"/>
        <end position="347"/>
    </location>
</feature>
<keyword evidence="4" id="KW-1185">Reference proteome</keyword>
<feature type="domain" description="RanBD1" evidence="2">
    <location>
        <begin position="221"/>
        <end position="380"/>
    </location>
</feature>
<dbReference type="Gene3D" id="2.30.29.30">
    <property type="entry name" value="Pleckstrin-homology domain (PH domain)/Phosphotyrosine-binding domain (PTB)"/>
    <property type="match status" value="1"/>
</dbReference>
<dbReference type="PANTHER" id="PTHR38697">
    <property type="entry name" value="NUCLEAR PORE COMPLEX PROTEIN SIMILAR TO S. CEREVISIAE NUP2 (EUROFUNG)"/>
    <property type="match status" value="1"/>
</dbReference>
<evidence type="ECO:0000256" key="1">
    <source>
        <dbReference type="SAM" id="MobiDB-lite"/>
    </source>
</evidence>
<dbReference type="SMART" id="SM00160">
    <property type="entry name" value="RanBD"/>
    <property type="match status" value="1"/>
</dbReference>
<dbReference type="PANTHER" id="PTHR38697:SF1">
    <property type="entry name" value="NUCLEAR PORE COMPLEX PROTEIN SIMILAR TO S. CEREVISIAE NUP2 (EUROFUNG)"/>
    <property type="match status" value="1"/>
</dbReference>
<evidence type="ECO:0000313" key="3">
    <source>
        <dbReference type="EMBL" id="KAK8866937.1"/>
    </source>
</evidence>
<dbReference type="PROSITE" id="PS50196">
    <property type="entry name" value="RANBD1"/>
    <property type="match status" value="1"/>
</dbReference>
<name>A0ABR2IQU9_9EUKA</name>
<dbReference type="InterPro" id="IPR053074">
    <property type="entry name" value="NPC_Nucleoporin"/>
</dbReference>
<accession>A0ABR2IQU9</accession>
<dbReference type="InterPro" id="IPR011993">
    <property type="entry name" value="PH-like_dom_sf"/>
</dbReference>
<feature type="region of interest" description="Disordered" evidence="1">
    <location>
        <begin position="327"/>
        <end position="347"/>
    </location>
</feature>
<sequence length="380" mass="42444">MSFQFPIGGNDQNKKNENSGFTFPTKLDDTKSNSNTTQTPPYNFDFLKSTSNASGSNTTFKSSFDLPKPPASASDSNAKQSALPKFSFNFSNTSASTPDSNTTQNKPFNFDFNLPKPSSITSDSNTKQSAIPKLSFNFSNTSACTPDSNTTQNKPFNFDFNLPKQAITQKFTFGTGKEFQAEKIEFCPGASKSITNAKANESAQDADTADEIKDGFSEAEKTGEEGEELLLDTVAKLHQLSKVVIQKDESSGAKKSDSKEKEETKLQYCERGVGPLHFNYNKEHKYYRIILRRKQIGTLVLNQRVFPEMNPKKQTKNKIQFLGQLTPSYKSKDDGKKDDAKKEEQNDNENKLDILLLTFRDEETADKFLSLLQKAIDESK</sequence>
<feature type="region of interest" description="Disordered" evidence="1">
    <location>
        <begin position="1"/>
        <end position="80"/>
    </location>
</feature>
<feature type="compositionally biased region" description="Polar residues" evidence="1">
    <location>
        <begin position="98"/>
        <end position="107"/>
    </location>
</feature>
<proteinExistence type="predicted"/>
<evidence type="ECO:0000313" key="4">
    <source>
        <dbReference type="Proteomes" id="UP001470230"/>
    </source>
</evidence>
<organism evidence="3 4">
    <name type="scientific">Tritrichomonas musculus</name>
    <dbReference type="NCBI Taxonomy" id="1915356"/>
    <lineage>
        <taxon>Eukaryota</taxon>
        <taxon>Metamonada</taxon>
        <taxon>Parabasalia</taxon>
        <taxon>Tritrichomonadida</taxon>
        <taxon>Tritrichomonadidae</taxon>
        <taxon>Tritrichomonas</taxon>
    </lineage>
</organism>
<comment type="caution">
    <text evidence="3">The sequence shown here is derived from an EMBL/GenBank/DDBJ whole genome shotgun (WGS) entry which is preliminary data.</text>
</comment>
<reference evidence="3 4" key="1">
    <citation type="submission" date="2024-04" db="EMBL/GenBank/DDBJ databases">
        <title>Tritrichomonas musculus Genome.</title>
        <authorList>
            <person name="Alves-Ferreira E."/>
            <person name="Grigg M."/>
            <person name="Lorenzi H."/>
            <person name="Galac M."/>
        </authorList>
    </citation>
    <scope>NUCLEOTIDE SEQUENCE [LARGE SCALE GENOMIC DNA]</scope>
    <source>
        <strain evidence="3 4">EAF2021</strain>
    </source>
</reference>
<gene>
    <name evidence="3" type="ORF">M9Y10_009906</name>
</gene>
<feature type="compositionally biased region" description="Polar residues" evidence="1">
    <location>
        <begin position="32"/>
        <end position="41"/>
    </location>
</feature>
<dbReference type="SUPFAM" id="SSF50729">
    <property type="entry name" value="PH domain-like"/>
    <property type="match status" value="1"/>
</dbReference>
<dbReference type="Pfam" id="PF00638">
    <property type="entry name" value="Ran_BP1"/>
    <property type="match status" value="1"/>
</dbReference>
<evidence type="ECO:0000259" key="2">
    <source>
        <dbReference type="PROSITE" id="PS50196"/>
    </source>
</evidence>